<dbReference type="eggNOG" id="COG2311">
    <property type="taxonomic scope" value="Bacteria"/>
</dbReference>
<protein>
    <submittedName>
        <fullName evidence="3">PE-PGRS family protein</fullName>
    </submittedName>
</protein>
<dbReference type="STRING" id="593907.Celgi_0925"/>
<keyword evidence="2" id="KW-0812">Transmembrane</keyword>
<name>F8A025_CELGA</name>
<keyword evidence="2" id="KW-0472">Membrane</keyword>
<dbReference type="AlphaFoldDB" id="F8A025"/>
<evidence type="ECO:0000256" key="1">
    <source>
        <dbReference type="SAM" id="MobiDB-lite"/>
    </source>
</evidence>
<gene>
    <name evidence="3" type="ordered locus">Celgi_0925</name>
</gene>
<dbReference type="HOGENOM" id="CLU_033238_3_1_11"/>
<dbReference type="EMBL" id="CP002665">
    <property type="protein sequence ID" value="AEI11444.1"/>
    <property type="molecule type" value="Genomic_DNA"/>
</dbReference>
<dbReference type="KEGG" id="cga:Celgi_0925"/>
<feature type="transmembrane region" description="Helical" evidence="2">
    <location>
        <begin position="98"/>
        <end position="115"/>
    </location>
</feature>
<proteinExistence type="predicted"/>
<feature type="transmembrane region" description="Helical" evidence="2">
    <location>
        <begin position="270"/>
        <end position="292"/>
    </location>
</feature>
<evidence type="ECO:0000313" key="3">
    <source>
        <dbReference type="EMBL" id="AEI11444.1"/>
    </source>
</evidence>
<organism evidence="3 4">
    <name type="scientific">Cellulomonas gilvus (strain ATCC 13127 / NRRL B-14078)</name>
    <name type="common">Cellvibrio gilvus</name>
    <dbReference type="NCBI Taxonomy" id="593907"/>
    <lineage>
        <taxon>Bacteria</taxon>
        <taxon>Bacillati</taxon>
        <taxon>Actinomycetota</taxon>
        <taxon>Actinomycetes</taxon>
        <taxon>Micrococcales</taxon>
        <taxon>Cellulomonadaceae</taxon>
        <taxon>Cellulomonas</taxon>
    </lineage>
</organism>
<sequence>MSDAASGRDRDAPGGVHGSVARSGDDVRVTSTTERPRTPARAGSSSFIAGTLGGAPRWVNGALTAVQGALLSLLVVVLPAVAAYVATSADPANEGVEWFRAVAVGTALWLAGHGVPPSVGGVAVTVVPLGVTALTVFTCWASARRSGLPTRSSYVAAVVTYTAVVVVLTALVAPGVLAIGRAALGGAATGALGLGLGLAARPGGRRASDVLQPYARRVPTAVAAGLRAGTAAFSALMVAAALVVVGWTLVGRSTVWAIADGLGVDALGGAVLAVAQLAFLPVLVAWALAWVAGPGFVVGEGTHFANDAMTGGTLPAVPLLGALPGADVAGGPSVLAPLLVVLAGAVAGWYVHRAFRVAPLARAWTSAAACAVAAACSGVLAALVVQAASGAIGPGRMATTGASALTVGAVVAAEVLLGALLVALPADRRLRAAVVRGILRRPGAGS</sequence>
<dbReference type="Proteomes" id="UP000000485">
    <property type="component" value="Chromosome"/>
</dbReference>
<keyword evidence="2" id="KW-1133">Transmembrane helix</keyword>
<feature type="transmembrane region" description="Helical" evidence="2">
    <location>
        <begin position="221"/>
        <end position="250"/>
    </location>
</feature>
<evidence type="ECO:0000313" key="4">
    <source>
        <dbReference type="Proteomes" id="UP000000485"/>
    </source>
</evidence>
<feature type="transmembrane region" description="Helical" evidence="2">
    <location>
        <begin position="65"/>
        <end position="86"/>
    </location>
</feature>
<keyword evidence="4" id="KW-1185">Reference proteome</keyword>
<accession>F8A025</accession>
<feature type="transmembrane region" description="Helical" evidence="2">
    <location>
        <begin position="363"/>
        <end position="385"/>
    </location>
</feature>
<feature type="transmembrane region" description="Helical" evidence="2">
    <location>
        <begin position="329"/>
        <end position="351"/>
    </location>
</feature>
<feature type="transmembrane region" description="Helical" evidence="2">
    <location>
        <begin position="405"/>
        <end position="426"/>
    </location>
</feature>
<reference evidence="4" key="1">
    <citation type="submission" date="2011-04" db="EMBL/GenBank/DDBJ databases">
        <title>Complete sequence of Cellvibrio gilvus ATCC 13127.</title>
        <authorList>
            <person name="Lucas S."/>
            <person name="Han J."/>
            <person name="Lapidus A."/>
            <person name="Cheng J.-F."/>
            <person name="Goodwin L."/>
            <person name="Pitluck S."/>
            <person name="Peters L."/>
            <person name="Munk A."/>
            <person name="Detter J.C."/>
            <person name="Han C."/>
            <person name="Tapia R."/>
            <person name="Land M."/>
            <person name="Hauser L."/>
            <person name="Kyrpides N."/>
            <person name="Ivanova N."/>
            <person name="Ovchinnikova G."/>
            <person name="Pagani I."/>
            <person name="Mead D."/>
            <person name="Brumm P."/>
            <person name="Woyke T."/>
        </authorList>
    </citation>
    <scope>NUCLEOTIDE SEQUENCE [LARGE SCALE GENOMIC DNA]</scope>
    <source>
        <strain evidence="4">ATCC 13127 / NRRL B-14078</strain>
    </source>
</reference>
<dbReference type="Pfam" id="PF19877">
    <property type="entry name" value="DUF6350"/>
    <property type="match status" value="1"/>
</dbReference>
<dbReference type="InterPro" id="IPR045931">
    <property type="entry name" value="DUF6350"/>
</dbReference>
<evidence type="ECO:0000256" key="2">
    <source>
        <dbReference type="SAM" id="Phobius"/>
    </source>
</evidence>
<feature type="transmembrane region" description="Helical" evidence="2">
    <location>
        <begin position="154"/>
        <end position="173"/>
    </location>
</feature>
<feature type="transmembrane region" description="Helical" evidence="2">
    <location>
        <begin position="121"/>
        <end position="142"/>
    </location>
</feature>
<feature type="transmembrane region" description="Helical" evidence="2">
    <location>
        <begin position="179"/>
        <end position="200"/>
    </location>
</feature>
<feature type="region of interest" description="Disordered" evidence="1">
    <location>
        <begin position="1"/>
        <end position="46"/>
    </location>
</feature>
<feature type="compositionally biased region" description="Basic and acidic residues" evidence="1">
    <location>
        <begin position="1"/>
        <end position="12"/>
    </location>
</feature>